<name>A0A5M3PIE8_9GAMM</name>
<protein>
    <submittedName>
        <fullName evidence="2">Uncharacterized protein</fullName>
    </submittedName>
</protein>
<evidence type="ECO:0000313" key="3">
    <source>
        <dbReference type="Proteomes" id="UP000340077"/>
    </source>
</evidence>
<keyword evidence="3" id="KW-1185">Reference proteome</keyword>
<dbReference type="Proteomes" id="UP000340077">
    <property type="component" value="Unassembled WGS sequence"/>
</dbReference>
<reference evidence="2 3" key="1">
    <citation type="journal article" date="2019" name="J. Gen. Appl. Microbiol.">
        <title>Aerobic degradation of cis-dichloroethene by the marine bacterium Marinobacter salsuginis strain 5N-3.</title>
        <authorList>
            <person name="Inoue Y."/>
            <person name="Fukunaga Y."/>
            <person name="Katsumata H."/>
            <person name="Ohji S."/>
            <person name="Hosoyama A."/>
            <person name="Mori K."/>
            <person name="Ando K."/>
        </authorList>
    </citation>
    <scope>NUCLEOTIDE SEQUENCE [LARGE SCALE GENOMIC DNA]</scope>
    <source>
        <strain evidence="2 3">5N-3</strain>
    </source>
</reference>
<feature type="region of interest" description="Disordered" evidence="1">
    <location>
        <begin position="1"/>
        <end position="22"/>
    </location>
</feature>
<organism evidence="2 3">
    <name type="scientific">Marinobacter salsuginis</name>
    <dbReference type="NCBI Taxonomy" id="418719"/>
    <lineage>
        <taxon>Bacteria</taxon>
        <taxon>Pseudomonadati</taxon>
        <taxon>Pseudomonadota</taxon>
        <taxon>Gammaproteobacteria</taxon>
        <taxon>Pseudomonadales</taxon>
        <taxon>Marinobacteraceae</taxon>
        <taxon>Marinobacter</taxon>
    </lineage>
</organism>
<evidence type="ECO:0000256" key="1">
    <source>
        <dbReference type="SAM" id="MobiDB-lite"/>
    </source>
</evidence>
<proteinExistence type="predicted"/>
<feature type="region of interest" description="Disordered" evidence="1">
    <location>
        <begin position="47"/>
        <end position="89"/>
    </location>
</feature>
<evidence type="ECO:0000313" key="2">
    <source>
        <dbReference type="EMBL" id="GBO82618.1"/>
    </source>
</evidence>
<gene>
    <name evidence="2" type="ORF">MS5N3_00690</name>
</gene>
<comment type="caution">
    <text evidence="2">The sequence shown here is derived from an EMBL/GenBank/DDBJ whole genome shotgun (WGS) entry which is preliminary data.</text>
</comment>
<sequence length="89" mass="10096">MMVSVMRCPPQGATLGSAGAQNSEDELGRATGLERFVGKVPVIESCNREHPHQEKRKRKPDGECACPRVKRQQTCQMKRYERDNPQKIE</sequence>
<feature type="compositionally biased region" description="Basic and acidic residues" evidence="1">
    <location>
        <begin position="78"/>
        <end position="89"/>
    </location>
</feature>
<dbReference type="AlphaFoldDB" id="A0A5M3PIE8"/>
<accession>A0A5M3PIE8</accession>
<dbReference type="EMBL" id="BGZH01000001">
    <property type="protein sequence ID" value="GBO82618.1"/>
    <property type="molecule type" value="Genomic_DNA"/>
</dbReference>